<accession>A0A1Y1MMK8</accession>
<feature type="region of interest" description="Disordered" evidence="1">
    <location>
        <begin position="525"/>
        <end position="544"/>
    </location>
</feature>
<sequence length="796" mass="88240">MHKITKGLKKKKKGKKSKHKDEELFKPEELEAYRREHQAEQGEPATANDEWKKFNAITAGIDNFLKKTQDDLDRIKSTSFFQRVPPPSEQKKKREEACQNTEEVKQEEAAKVEEPGIVQVSETESEEEDEEDIFDTTYIDAIAAGEVKLAYIPESPTNELEGDDPFDTSIAERAILGPASVNKKGKKLVPLGAAVEVLTGRVQAPTCVPIKRPSTRRTILKEKDLLLGSFDDNANSLGDITCDSQKDSKPSLLDDNAPPSLADEPIDLSKTLHITPIPTAELSNDHSNHVDIQGVGAIEEFPLESEDDQEFALLAAESLNKTVTPAILPSTTREEPKETWQAFEGESKNSEQFEETESDPFDTTFAENAVPGKYELKLIENEILSSDDVDFNPRLEDKLKDLIKDTVQPTNPPCVLESELDTLQPKHRDLLAGSVTDLSNLGARPLTPADENYIEYCDPFDTTTVESATVPGQTELKFLEKELLSDIHNSDDDFDPRADENYCRKASSASVKAVNFTLPLPDVNSGLAPDSDHDGKRNPKPLTPYYVRENSLSKKTVADIESEEEEEDPFDTSFVVNITPGKAELKVIESELFSNGGTLDSISDQDFNPRDEKQLAVAKVVQTIKEISAKPPEVLHIEPQIDLLGVEHNEVLTKVLTPATNRSLDNEDVPYEDPFDTSIASNILPGKVELKLLETELIHTSQFELQSDITDSDFDPRKETVDAVSAPIAQEPPKVSIPDLLEHTVEHVSVKALTPLGIQDVVDFDELDDIDPFDTSFANNIGPGQTELKLLESELI</sequence>
<evidence type="ECO:0000313" key="2">
    <source>
        <dbReference type="EMBL" id="JAV85156.1"/>
    </source>
</evidence>
<feature type="region of interest" description="Disordered" evidence="1">
    <location>
        <begin position="331"/>
        <end position="367"/>
    </location>
</feature>
<proteinExistence type="predicted"/>
<evidence type="ECO:0008006" key="3">
    <source>
        <dbReference type="Google" id="ProtNLM"/>
    </source>
</evidence>
<feature type="compositionally biased region" description="Acidic residues" evidence="1">
    <location>
        <begin position="123"/>
        <end position="132"/>
    </location>
</feature>
<organism evidence="2">
    <name type="scientific">Photinus pyralis</name>
    <name type="common">Common eastern firefly</name>
    <name type="synonym">Lampyris pyralis</name>
    <dbReference type="NCBI Taxonomy" id="7054"/>
    <lineage>
        <taxon>Eukaryota</taxon>
        <taxon>Metazoa</taxon>
        <taxon>Ecdysozoa</taxon>
        <taxon>Arthropoda</taxon>
        <taxon>Hexapoda</taxon>
        <taxon>Insecta</taxon>
        <taxon>Pterygota</taxon>
        <taxon>Neoptera</taxon>
        <taxon>Endopterygota</taxon>
        <taxon>Coleoptera</taxon>
        <taxon>Polyphaga</taxon>
        <taxon>Elateriformia</taxon>
        <taxon>Elateroidea</taxon>
        <taxon>Lampyridae</taxon>
        <taxon>Lampyrinae</taxon>
        <taxon>Photinus</taxon>
    </lineage>
</organism>
<feature type="compositionally biased region" description="Basic and acidic residues" evidence="1">
    <location>
        <begin position="19"/>
        <end position="40"/>
    </location>
</feature>
<feature type="region of interest" description="Disordered" evidence="1">
    <location>
        <begin position="1"/>
        <end position="51"/>
    </location>
</feature>
<dbReference type="EMBL" id="GEZM01030922">
    <property type="protein sequence ID" value="JAV85156.1"/>
    <property type="molecule type" value="Transcribed_RNA"/>
</dbReference>
<feature type="region of interest" description="Disordered" evidence="1">
    <location>
        <begin position="78"/>
        <end position="132"/>
    </location>
</feature>
<protein>
    <recommendedName>
        <fullName evidence="3">Protein stoned-A</fullName>
    </recommendedName>
</protein>
<feature type="compositionally biased region" description="Basic residues" evidence="1">
    <location>
        <begin position="1"/>
        <end position="18"/>
    </location>
</feature>
<feature type="compositionally biased region" description="Basic and acidic residues" evidence="1">
    <location>
        <begin position="89"/>
        <end position="114"/>
    </location>
</feature>
<evidence type="ECO:0000256" key="1">
    <source>
        <dbReference type="SAM" id="MobiDB-lite"/>
    </source>
</evidence>
<reference evidence="2" key="1">
    <citation type="journal article" date="2016" name="Sci. Rep.">
        <title>Molecular characterization of firefly nuptial gifts: a multi-omics approach sheds light on postcopulatory sexual selection.</title>
        <authorList>
            <person name="Al-Wathiqui N."/>
            <person name="Fallon T.R."/>
            <person name="South A."/>
            <person name="Weng J.K."/>
            <person name="Lewis S.M."/>
        </authorList>
    </citation>
    <scope>NUCLEOTIDE SEQUENCE</scope>
</reference>
<dbReference type="AlphaFoldDB" id="A0A1Y1MMK8"/>
<name>A0A1Y1MMK8_PHOPY</name>